<protein>
    <submittedName>
        <fullName evidence="2">Uncharacterized protein</fullName>
    </submittedName>
</protein>
<sequence>MWAPFCDFCGDRITNTRSVSRTIFGLFSAPWRHAAREEKIPASRTRGHMAGTLSPKTRDKHIECGSSWFWARAVLVSQGLRVAPKRAEKRPPYGFVTGFSETGRLQACPVGHGEPSRLQQDKRGQERTKKNPPRLLARPLLPSPPFGRVGEPRNQTKTPHMVPVDPPTDRCSAENKSHPPDQETKKPTRSAGPGFAGSVWLASQITERNCLTRARLCETVCAMDVNCTAQERLSLDRKGNLCAVVNPRAFAGKFRRGVPVVSSSGYRAFSRKGCSGGVQFTSARLRELRESETRIRFGGASHKPTAAGQELRRRLVLEACSRAIGVSHPIEVFSDGPYGLTLDGGPV</sequence>
<feature type="compositionally biased region" description="Basic and acidic residues" evidence="1">
    <location>
        <begin position="167"/>
        <end position="186"/>
    </location>
</feature>
<accession>A0A0F9BK55</accession>
<reference evidence="2" key="1">
    <citation type="journal article" date="2015" name="Nature">
        <title>Complex archaea that bridge the gap between prokaryotes and eukaryotes.</title>
        <authorList>
            <person name="Spang A."/>
            <person name="Saw J.H."/>
            <person name="Jorgensen S.L."/>
            <person name="Zaremba-Niedzwiedzka K."/>
            <person name="Martijn J."/>
            <person name="Lind A.E."/>
            <person name="van Eijk R."/>
            <person name="Schleper C."/>
            <person name="Guy L."/>
            <person name="Ettema T.J."/>
        </authorList>
    </citation>
    <scope>NUCLEOTIDE SEQUENCE</scope>
</reference>
<evidence type="ECO:0000256" key="1">
    <source>
        <dbReference type="SAM" id="MobiDB-lite"/>
    </source>
</evidence>
<feature type="region of interest" description="Disordered" evidence="1">
    <location>
        <begin position="106"/>
        <end position="193"/>
    </location>
</feature>
<gene>
    <name evidence="2" type="ORF">LCGC14_2779790</name>
</gene>
<dbReference type="EMBL" id="LAZR01051610">
    <property type="protein sequence ID" value="KKK84791.1"/>
    <property type="molecule type" value="Genomic_DNA"/>
</dbReference>
<feature type="compositionally biased region" description="Basic and acidic residues" evidence="1">
    <location>
        <begin position="119"/>
        <end position="129"/>
    </location>
</feature>
<comment type="caution">
    <text evidence="2">The sequence shown here is derived from an EMBL/GenBank/DDBJ whole genome shotgun (WGS) entry which is preliminary data.</text>
</comment>
<proteinExistence type="predicted"/>
<dbReference type="AlphaFoldDB" id="A0A0F9BK55"/>
<organism evidence="2">
    <name type="scientific">marine sediment metagenome</name>
    <dbReference type="NCBI Taxonomy" id="412755"/>
    <lineage>
        <taxon>unclassified sequences</taxon>
        <taxon>metagenomes</taxon>
        <taxon>ecological metagenomes</taxon>
    </lineage>
</organism>
<evidence type="ECO:0000313" key="2">
    <source>
        <dbReference type="EMBL" id="KKK84791.1"/>
    </source>
</evidence>
<name>A0A0F9BK55_9ZZZZ</name>